<evidence type="ECO:0000313" key="2">
    <source>
        <dbReference type="EMBL" id="CAF1345425.1"/>
    </source>
</evidence>
<name>A0A815H173_9BILA</name>
<sequence length="183" mass="21478">MSQPCSVDECKRSSRAVCHCCQQNVCIPHLNEHNDVLNSQLNPLADEINILGDRLKTFNIEKHTCDCRQKLEQWRIDCHDKIELVFAEQCQELDRFVAEKLEKQEQEMARLKLRLAELIREQEATRQDIISLTANIHHLQNEMNKIEQTVIHMNIDPLVINKNSIRINEKNSNEFYVYTLPSL</sequence>
<reference evidence="2" key="1">
    <citation type="submission" date="2021-02" db="EMBL/GenBank/DDBJ databases">
        <authorList>
            <person name="Nowell W R."/>
        </authorList>
    </citation>
    <scope>NUCLEOTIDE SEQUENCE</scope>
</reference>
<accession>A0A815H173</accession>
<feature type="coiled-coil region" evidence="1">
    <location>
        <begin position="101"/>
        <end position="149"/>
    </location>
</feature>
<dbReference type="EMBL" id="CAJNOW010002240">
    <property type="protein sequence ID" value="CAF1345425.1"/>
    <property type="molecule type" value="Genomic_DNA"/>
</dbReference>
<comment type="caution">
    <text evidence="2">The sequence shown here is derived from an EMBL/GenBank/DDBJ whole genome shotgun (WGS) entry which is preliminary data.</text>
</comment>
<evidence type="ECO:0000256" key="1">
    <source>
        <dbReference type="SAM" id="Coils"/>
    </source>
</evidence>
<dbReference type="Proteomes" id="UP000663834">
    <property type="component" value="Unassembled WGS sequence"/>
</dbReference>
<organism evidence="2 3">
    <name type="scientific">Rotaria magnacalcarata</name>
    <dbReference type="NCBI Taxonomy" id="392030"/>
    <lineage>
        <taxon>Eukaryota</taxon>
        <taxon>Metazoa</taxon>
        <taxon>Spiralia</taxon>
        <taxon>Gnathifera</taxon>
        <taxon>Rotifera</taxon>
        <taxon>Eurotatoria</taxon>
        <taxon>Bdelloidea</taxon>
        <taxon>Philodinida</taxon>
        <taxon>Philodinidae</taxon>
        <taxon>Rotaria</taxon>
    </lineage>
</organism>
<keyword evidence="1" id="KW-0175">Coiled coil</keyword>
<proteinExistence type="predicted"/>
<gene>
    <name evidence="2" type="ORF">KQP761_LOCUS6955</name>
</gene>
<dbReference type="AlphaFoldDB" id="A0A815H173"/>
<evidence type="ECO:0000313" key="3">
    <source>
        <dbReference type="Proteomes" id="UP000663834"/>
    </source>
</evidence>
<dbReference type="OrthoDB" id="10019748at2759"/>
<protein>
    <submittedName>
        <fullName evidence="2">Uncharacterized protein</fullName>
    </submittedName>
</protein>